<dbReference type="PANTHER" id="PTHR36573:SF1">
    <property type="entry name" value="INTERMEMBRANE PHOSPHOLIPID TRANSPORT SYSTEM BINDING PROTEIN MLAC"/>
    <property type="match status" value="1"/>
</dbReference>
<dbReference type="Pfam" id="PF05494">
    <property type="entry name" value="MlaC"/>
    <property type="match status" value="1"/>
</dbReference>
<keyword evidence="1" id="KW-0732">Signal</keyword>
<dbReference type="EMBL" id="JNCF01000059">
    <property type="protein sequence ID" value="KGP62522.1"/>
    <property type="molecule type" value="Genomic_DNA"/>
</dbReference>
<feature type="chain" id="PRO_5001993604" evidence="1">
    <location>
        <begin position="24"/>
        <end position="202"/>
    </location>
</feature>
<dbReference type="STRING" id="1498499.EP47_10640"/>
<dbReference type="InterPro" id="IPR042245">
    <property type="entry name" value="Tgt2/MlaC_sf"/>
</dbReference>
<proteinExistence type="predicted"/>
<dbReference type="Proteomes" id="UP000054422">
    <property type="component" value="Unassembled WGS sequence"/>
</dbReference>
<dbReference type="PIRSF" id="PIRSF004649">
    <property type="entry name" value="MlaC"/>
    <property type="match status" value="1"/>
</dbReference>
<dbReference type="OrthoDB" id="9787053at2"/>
<comment type="caution">
    <text evidence="2">The sequence shown here is derived from an EMBL/GenBank/DDBJ whole genome shotgun (WGS) entry which is preliminary data.</text>
</comment>
<evidence type="ECO:0000256" key="1">
    <source>
        <dbReference type="SAM" id="SignalP"/>
    </source>
</evidence>
<organism evidence="2 3">
    <name type="scientific">Legionella norrlandica</name>
    <dbReference type="NCBI Taxonomy" id="1498499"/>
    <lineage>
        <taxon>Bacteria</taxon>
        <taxon>Pseudomonadati</taxon>
        <taxon>Pseudomonadota</taxon>
        <taxon>Gammaproteobacteria</taxon>
        <taxon>Legionellales</taxon>
        <taxon>Legionellaceae</taxon>
        <taxon>Legionella</taxon>
    </lineage>
</organism>
<feature type="signal peptide" evidence="1">
    <location>
        <begin position="1"/>
        <end position="23"/>
    </location>
</feature>
<evidence type="ECO:0000313" key="2">
    <source>
        <dbReference type="EMBL" id="KGP62522.1"/>
    </source>
</evidence>
<accession>A0A0A2SP36</accession>
<dbReference type="AlphaFoldDB" id="A0A0A2SP36"/>
<gene>
    <name evidence="2" type="ORF">EP47_10640</name>
</gene>
<protein>
    <submittedName>
        <fullName evidence="2">Signal peptidase</fullName>
    </submittedName>
</protein>
<reference evidence="2 3" key="1">
    <citation type="submission" date="2014-05" db="EMBL/GenBank/DDBJ databases">
        <authorList>
            <person name="Rizzardi K."/>
            <person name="Winiecka-Krusnell J."/>
            <person name="Ramliden M."/>
            <person name="Alm E."/>
            <person name="Andersson S."/>
            <person name="Byfors S."/>
        </authorList>
    </citation>
    <scope>NUCLEOTIDE SEQUENCE [LARGE SCALE GENOMIC DNA]</scope>
    <source>
        <strain evidence="2 3">LEGN</strain>
    </source>
</reference>
<keyword evidence="3" id="KW-1185">Reference proteome</keyword>
<dbReference type="Gene3D" id="3.10.450.710">
    <property type="entry name" value="Tgt2/MlaC"/>
    <property type="match status" value="1"/>
</dbReference>
<name>A0A0A2SP36_9GAMM</name>
<evidence type="ECO:0000313" key="3">
    <source>
        <dbReference type="Proteomes" id="UP000054422"/>
    </source>
</evidence>
<dbReference type="InterPro" id="IPR008869">
    <property type="entry name" value="MlaC/ttg2D"/>
</dbReference>
<dbReference type="RefSeq" id="WP_035890886.1">
    <property type="nucleotide sequence ID" value="NZ_JNCF01000059.1"/>
</dbReference>
<sequence length="202" mass="22748">MRVFKTIIFVAFMAVSQLMVAQASPIPMLEHTANQIISVLKENKARLKSNPEIIYKAVEDNLLPNVDVEGMSRSVLGRQAWNKATVAEKVQFSKAFTRLVIRTYSSPLAQYSDETVQFLPLRGSLNSKFIRVNSVIIRSEGQNIPLSYSLVSKNGRWKIYDISVEGVSLLQSFRSQFAQALQYSSISQVIKEMQQNQAKKAS</sequence>
<dbReference type="PANTHER" id="PTHR36573">
    <property type="entry name" value="INTERMEMBRANE PHOSPHOLIPID TRANSPORT SYSTEM BINDING PROTEIN MLAC"/>
    <property type="match status" value="1"/>
</dbReference>